<dbReference type="AlphaFoldDB" id="A0A1S3UCS1"/>
<dbReference type="STRING" id="3916.A0A1S3UCS1"/>
<dbReference type="PANTHER" id="PTHR33179:SF29">
    <property type="entry name" value="OS06G0666400 PROTEIN"/>
    <property type="match status" value="1"/>
</dbReference>
<dbReference type="GeneID" id="106764067"/>
<dbReference type="KEGG" id="vra:106764067"/>
<reference evidence="2" key="1">
    <citation type="journal article" date="2014" name="Nat. Commun.">
        <title>Genome sequence of mungbean and insights into evolution within Vigna species.</title>
        <authorList>
            <person name="Kang Y.J."/>
            <person name="Kim S.K."/>
            <person name="Kim M.Y."/>
            <person name="Lestari P."/>
            <person name="Kim K.H."/>
            <person name="Ha B.K."/>
            <person name="Jun T.H."/>
            <person name="Hwang W.J."/>
            <person name="Lee T."/>
            <person name="Lee J."/>
            <person name="Shim S."/>
            <person name="Yoon M.Y."/>
            <person name="Jang Y.E."/>
            <person name="Han K.S."/>
            <person name="Taeprayoon P."/>
            <person name="Yoon N."/>
            <person name="Somta P."/>
            <person name="Tanya P."/>
            <person name="Kim K.S."/>
            <person name="Gwag J.G."/>
            <person name="Moon J.K."/>
            <person name="Lee Y.H."/>
            <person name="Park B.S."/>
            <person name="Bombarely A."/>
            <person name="Doyle J.J."/>
            <person name="Jackson S.A."/>
            <person name="Schafleitner R."/>
            <person name="Srinives P."/>
            <person name="Varshney R.K."/>
            <person name="Lee S.H."/>
        </authorList>
    </citation>
    <scope>NUCLEOTIDE SEQUENCE [LARGE SCALE GENOMIC DNA]</scope>
    <source>
        <strain evidence="2">cv. VC1973A</strain>
    </source>
</reference>
<dbReference type="Proteomes" id="UP000087766">
    <property type="component" value="Chromosome 6"/>
</dbReference>
<dbReference type="OrthoDB" id="1726347at2759"/>
<dbReference type="InterPro" id="IPR039609">
    <property type="entry name" value="VQ_15/22"/>
</dbReference>
<dbReference type="PANTHER" id="PTHR33179">
    <property type="entry name" value="VQ MOTIF-CONTAINING PROTEIN"/>
    <property type="match status" value="1"/>
</dbReference>
<proteinExistence type="predicted"/>
<sequence>MSAPIPNDHWLHFYQQTQFSGGGQELLPSSVSEATTVTTTTVAPAQLSPEGGVSKPVRRRYRASRRTPTTLLNTDTTNFRAMVQQFTGAPSAPDLFGPTRPLPVNPNGLMLAPSHSLQQQQQQLYQQQFYPTAYTEGAENGLFERVSNATGSTATNDGGGVLMEHARLFLPTSSS</sequence>
<organism evidence="2 3">
    <name type="scientific">Vigna radiata var. radiata</name>
    <name type="common">Mung bean</name>
    <name type="synonym">Phaseolus aureus</name>
    <dbReference type="NCBI Taxonomy" id="3916"/>
    <lineage>
        <taxon>Eukaryota</taxon>
        <taxon>Viridiplantae</taxon>
        <taxon>Streptophyta</taxon>
        <taxon>Embryophyta</taxon>
        <taxon>Tracheophyta</taxon>
        <taxon>Spermatophyta</taxon>
        <taxon>Magnoliopsida</taxon>
        <taxon>eudicotyledons</taxon>
        <taxon>Gunneridae</taxon>
        <taxon>Pentapetalae</taxon>
        <taxon>rosids</taxon>
        <taxon>fabids</taxon>
        <taxon>Fabales</taxon>
        <taxon>Fabaceae</taxon>
        <taxon>Papilionoideae</taxon>
        <taxon>50 kb inversion clade</taxon>
        <taxon>NPAAA clade</taxon>
        <taxon>indigoferoid/millettioid clade</taxon>
        <taxon>Phaseoleae</taxon>
        <taxon>Vigna</taxon>
    </lineage>
</organism>
<evidence type="ECO:0000313" key="3">
    <source>
        <dbReference type="RefSeq" id="XP_014503764.1"/>
    </source>
</evidence>
<protein>
    <submittedName>
        <fullName evidence="3">VQ motif-containing protein 22-like</fullName>
    </submittedName>
</protein>
<dbReference type="Pfam" id="PF05678">
    <property type="entry name" value="VQ"/>
    <property type="match status" value="1"/>
</dbReference>
<gene>
    <name evidence="3" type="primary">LOC106764067</name>
</gene>
<feature type="domain" description="VQ" evidence="1">
    <location>
        <begin position="67"/>
        <end position="93"/>
    </location>
</feature>
<evidence type="ECO:0000313" key="2">
    <source>
        <dbReference type="Proteomes" id="UP000087766"/>
    </source>
</evidence>
<reference evidence="3" key="2">
    <citation type="submission" date="2025-08" db="UniProtKB">
        <authorList>
            <consortium name="RefSeq"/>
        </authorList>
    </citation>
    <scope>IDENTIFICATION</scope>
    <source>
        <tissue evidence="3">Leaf</tissue>
    </source>
</reference>
<keyword evidence="2" id="KW-1185">Reference proteome</keyword>
<accession>A0A1S3UCS1</accession>
<evidence type="ECO:0000259" key="1">
    <source>
        <dbReference type="Pfam" id="PF05678"/>
    </source>
</evidence>
<dbReference type="InterPro" id="IPR008889">
    <property type="entry name" value="VQ"/>
</dbReference>
<name>A0A1S3UCS1_VIGRR</name>
<dbReference type="RefSeq" id="XP_014503764.1">
    <property type="nucleotide sequence ID" value="XM_014648278.2"/>
</dbReference>